<dbReference type="AlphaFoldDB" id="A0A5B7DQF8"/>
<name>A0A5B7DQF8_PORTR</name>
<dbReference type="Proteomes" id="UP000324222">
    <property type="component" value="Unassembled WGS sequence"/>
</dbReference>
<keyword evidence="3" id="KW-1185">Reference proteome</keyword>
<proteinExistence type="predicted"/>
<evidence type="ECO:0000313" key="2">
    <source>
        <dbReference type="EMBL" id="MPC23274.1"/>
    </source>
</evidence>
<organism evidence="2 3">
    <name type="scientific">Portunus trituberculatus</name>
    <name type="common">Swimming crab</name>
    <name type="synonym">Neptunus trituberculatus</name>
    <dbReference type="NCBI Taxonomy" id="210409"/>
    <lineage>
        <taxon>Eukaryota</taxon>
        <taxon>Metazoa</taxon>
        <taxon>Ecdysozoa</taxon>
        <taxon>Arthropoda</taxon>
        <taxon>Crustacea</taxon>
        <taxon>Multicrustacea</taxon>
        <taxon>Malacostraca</taxon>
        <taxon>Eumalacostraca</taxon>
        <taxon>Eucarida</taxon>
        <taxon>Decapoda</taxon>
        <taxon>Pleocyemata</taxon>
        <taxon>Brachyura</taxon>
        <taxon>Eubrachyura</taxon>
        <taxon>Portunoidea</taxon>
        <taxon>Portunidae</taxon>
        <taxon>Portuninae</taxon>
        <taxon>Portunus</taxon>
    </lineage>
</organism>
<keyword evidence="1" id="KW-0812">Transmembrane</keyword>
<keyword evidence="1" id="KW-0472">Membrane</keyword>
<accession>A0A5B7DQF8</accession>
<evidence type="ECO:0000256" key="1">
    <source>
        <dbReference type="SAM" id="Phobius"/>
    </source>
</evidence>
<sequence length="101" mass="11772">MINASLLLPMEKWIEWIFILECAFISYLYLHIANVTAVVNLYRSSSNTYCSPDRTLHFLSHRHLHLSRHPPHKSTLTTLRTPRWLAPCRKLGNAVALRCFP</sequence>
<reference evidence="2 3" key="1">
    <citation type="submission" date="2019-05" db="EMBL/GenBank/DDBJ databases">
        <title>Another draft genome of Portunus trituberculatus and its Hox gene families provides insights of decapod evolution.</title>
        <authorList>
            <person name="Jeong J.-H."/>
            <person name="Song I."/>
            <person name="Kim S."/>
            <person name="Choi T."/>
            <person name="Kim D."/>
            <person name="Ryu S."/>
            <person name="Kim W."/>
        </authorList>
    </citation>
    <scope>NUCLEOTIDE SEQUENCE [LARGE SCALE GENOMIC DNA]</scope>
    <source>
        <tissue evidence="2">Muscle</tissue>
    </source>
</reference>
<feature type="transmembrane region" description="Helical" evidence="1">
    <location>
        <begin position="16"/>
        <end position="42"/>
    </location>
</feature>
<gene>
    <name evidence="2" type="ORF">E2C01_016314</name>
</gene>
<protein>
    <submittedName>
        <fullName evidence="2">Uncharacterized protein</fullName>
    </submittedName>
</protein>
<keyword evidence="1" id="KW-1133">Transmembrane helix</keyword>
<comment type="caution">
    <text evidence="2">The sequence shown here is derived from an EMBL/GenBank/DDBJ whole genome shotgun (WGS) entry which is preliminary data.</text>
</comment>
<dbReference type="EMBL" id="VSRR010001185">
    <property type="protein sequence ID" value="MPC23274.1"/>
    <property type="molecule type" value="Genomic_DNA"/>
</dbReference>
<evidence type="ECO:0000313" key="3">
    <source>
        <dbReference type="Proteomes" id="UP000324222"/>
    </source>
</evidence>